<dbReference type="Proteomes" id="UP000308600">
    <property type="component" value="Unassembled WGS sequence"/>
</dbReference>
<proteinExistence type="predicted"/>
<sequence length="98" mass="10942">MKYLPTNYNTLHNPLIYPTPNSPDFPSLQTIQITQTTAPPPSRVHNELSPLPAQHPGEPHFPRFHPLPHCLGSNNNLTPASPPPERLIELSPFFPVIP</sequence>
<accession>A0ACD3B941</accession>
<gene>
    <name evidence="1" type="ORF">BDN72DRAFT_54686</name>
</gene>
<name>A0ACD3B941_9AGAR</name>
<protein>
    <submittedName>
        <fullName evidence="1">Uncharacterized protein</fullName>
    </submittedName>
</protein>
<dbReference type="EMBL" id="ML208268">
    <property type="protein sequence ID" value="TFK74441.1"/>
    <property type="molecule type" value="Genomic_DNA"/>
</dbReference>
<keyword evidence="2" id="KW-1185">Reference proteome</keyword>
<organism evidence="1 2">
    <name type="scientific">Pluteus cervinus</name>
    <dbReference type="NCBI Taxonomy" id="181527"/>
    <lineage>
        <taxon>Eukaryota</taxon>
        <taxon>Fungi</taxon>
        <taxon>Dikarya</taxon>
        <taxon>Basidiomycota</taxon>
        <taxon>Agaricomycotina</taxon>
        <taxon>Agaricomycetes</taxon>
        <taxon>Agaricomycetidae</taxon>
        <taxon>Agaricales</taxon>
        <taxon>Pluteineae</taxon>
        <taxon>Pluteaceae</taxon>
        <taxon>Pluteus</taxon>
    </lineage>
</organism>
<evidence type="ECO:0000313" key="1">
    <source>
        <dbReference type="EMBL" id="TFK74441.1"/>
    </source>
</evidence>
<evidence type="ECO:0000313" key="2">
    <source>
        <dbReference type="Proteomes" id="UP000308600"/>
    </source>
</evidence>
<reference evidence="1 2" key="1">
    <citation type="journal article" date="2019" name="Nat. Ecol. Evol.">
        <title>Megaphylogeny resolves global patterns of mushroom evolution.</title>
        <authorList>
            <person name="Varga T."/>
            <person name="Krizsan K."/>
            <person name="Foldi C."/>
            <person name="Dima B."/>
            <person name="Sanchez-Garcia M."/>
            <person name="Sanchez-Ramirez S."/>
            <person name="Szollosi G.J."/>
            <person name="Szarkandi J.G."/>
            <person name="Papp V."/>
            <person name="Albert L."/>
            <person name="Andreopoulos W."/>
            <person name="Angelini C."/>
            <person name="Antonin V."/>
            <person name="Barry K.W."/>
            <person name="Bougher N.L."/>
            <person name="Buchanan P."/>
            <person name="Buyck B."/>
            <person name="Bense V."/>
            <person name="Catcheside P."/>
            <person name="Chovatia M."/>
            <person name="Cooper J."/>
            <person name="Damon W."/>
            <person name="Desjardin D."/>
            <person name="Finy P."/>
            <person name="Geml J."/>
            <person name="Haridas S."/>
            <person name="Hughes K."/>
            <person name="Justo A."/>
            <person name="Karasinski D."/>
            <person name="Kautmanova I."/>
            <person name="Kiss B."/>
            <person name="Kocsube S."/>
            <person name="Kotiranta H."/>
            <person name="LaButti K.M."/>
            <person name="Lechner B.E."/>
            <person name="Liimatainen K."/>
            <person name="Lipzen A."/>
            <person name="Lukacs Z."/>
            <person name="Mihaltcheva S."/>
            <person name="Morgado L.N."/>
            <person name="Niskanen T."/>
            <person name="Noordeloos M.E."/>
            <person name="Ohm R.A."/>
            <person name="Ortiz-Santana B."/>
            <person name="Ovrebo C."/>
            <person name="Racz N."/>
            <person name="Riley R."/>
            <person name="Savchenko A."/>
            <person name="Shiryaev A."/>
            <person name="Soop K."/>
            <person name="Spirin V."/>
            <person name="Szebenyi C."/>
            <person name="Tomsovsky M."/>
            <person name="Tulloss R.E."/>
            <person name="Uehling J."/>
            <person name="Grigoriev I.V."/>
            <person name="Vagvolgyi C."/>
            <person name="Papp T."/>
            <person name="Martin F.M."/>
            <person name="Miettinen O."/>
            <person name="Hibbett D.S."/>
            <person name="Nagy L.G."/>
        </authorList>
    </citation>
    <scope>NUCLEOTIDE SEQUENCE [LARGE SCALE GENOMIC DNA]</scope>
    <source>
        <strain evidence="1 2">NL-1719</strain>
    </source>
</reference>